<protein>
    <recommendedName>
        <fullName evidence="2">Phytanoyl-CoA dioxygenase</fullName>
    </recommendedName>
</protein>
<evidence type="ECO:0008006" key="2">
    <source>
        <dbReference type="Google" id="ProtNLM"/>
    </source>
</evidence>
<proteinExistence type="predicted"/>
<feature type="non-terminal residue" evidence="1">
    <location>
        <position position="129"/>
    </location>
</feature>
<organism evidence="1">
    <name type="scientific">marine metagenome</name>
    <dbReference type="NCBI Taxonomy" id="408172"/>
    <lineage>
        <taxon>unclassified sequences</taxon>
        <taxon>metagenomes</taxon>
        <taxon>ecological metagenomes</taxon>
    </lineage>
</organism>
<dbReference type="SUPFAM" id="SSF51197">
    <property type="entry name" value="Clavaminate synthase-like"/>
    <property type="match status" value="1"/>
</dbReference>
<dbReference type="EMBL" id="UINC01041951">
    <property type="protein sequence ID" value="SVB43919.1"/>
    <property type="molecule type" value="Genomic_DNA"/>
</dbReference>
<accession>A0A382E0G4</accession>
<reference evidence="1" key="1">
    <citation type="submission" date="2018-05" db="EMBL/GenBank/DDBJ databases">
        <authorList>
            <person name="Lanie J.A."/>
            <person name="Ng W.-L."/>
            <person name="Kazmierczak K.M."/>
            <person name="Andrzejewski T.M."/>
            <person name="Davidsen T.M."/>
            <person name="Wayne K.J."/>
            <person name="Tettelin H."/>
            <person name="Glass J.I."/>
            <person name="Rusch D."/>
            <person name="Podicherti R."/>
            <person name="Tsui H.-C.T."/>
            <person name="Winkler M.E."/>
        </authorList>
    </citation>
    <scope>NUCLEOTIDE SEQUENCE</scope>
</reference>
<dbReference type="Gene3D" id="2.60.120.620">
    <property type="entry name" value="q2cbj1_9rhob like domain"/>
    <property type="match status" value="1"/>
</dbReference>
<sequence length="129" mass="14862">MPFAFSKQHIEEYHRLGYTVFRGILPASLVADLRRSTDRAREVAREARGGQVQRLQPVGVYEQLDQQPFRDYSQLPALAEAVHQTLGDGYRHSNLDVLGILLEPADAPWCTPWHRDWRDNMAGLGLHRW</sequence>
<dbReference type="AlphaFoldDB" id="A0A382E0G4"/>
<name>A0A382E0G4_9ZZZZ</name>
<evidence type="ECO:0000313" key="1">
    <source>
        <dbReference type="EMBL" id="SVB43919.1"/>
    </source>
</evidence>
<gene>
    <name evidence="1" type="ORF">METZ01_LOCUS196773</name>
</gene>